<evidence type="ECO:0000259" key="12">
    <source>
        <dbReference type="PROSITE" id="PS50157"/>
    </source>
</evidence>
<dbReference type="Pfam" id="PF03828">
    <property type="entry name" value="PAP_assoc"/>
    <property type="match status" value="1"/>
</dbReference>
<dbReference type="SMART" id="SM00355">
    <property type="entry name" value="ZnF_C2H2"/>
    <property type="match status" value="2"/>
</dbReference>
<comment type="catalytic activity">
    <reaction evidence="9">
        <text>RNA(n) + UTP = RNA(n)-3'-uridine ribonucleotide + diphosphate</text>
        <dbReference type="Rhea" id="RHEA:14785"/>
        <dbReference type="Rhea" id="RHEA-COMP:14527"/>
        <dbReference type="Rhea" id="RHEA-COMP:17348"/>
        <dbReference type="ChEBI" id="CHEBI:33019"/>
        <dbReference type="ChEBI" id="CHEBI:46398"/>
        <dbReference type="ChEBI" id="CHEBI:140395"/>
        <dbReference type="ChEBI" id="CHEBI:173116"/>
        <dbReference type="EC" id="2.7.7.52"/>
    </reaction>
</comment>
<dbReference type="InterPro" id="IPR043519">
    <property type="entry name" value="NT_sf"/>
</dbReference>
<keyword evidence="5" id="KW-0963">Cytoplasm</keyword>
<evidence type="ECO:0000256" key="8">
    <source>
        <dbReference type="ARBA" id="ARBA00022842"/>
    </source>
</evidence>
<evidence type="ECO:0000256" key="7">
    <source>
        <dbReference type="ARBA" id="ARBA00022723"/>
    </source>
</evidence>
<dbReference type="SUPFAM" id="SSF57667">
    <property type="entry name" value="beta-beta-alpha zinc fingers"/>
    <property type="match status" value="1"/>
</dbReference>
<dbReference type="InterPro" id="IPR054708">
    <property type="entry name" value="MTPAP-like_central"/>
</dbReference>
<dbReference type="GO" id="GO:0031123">
    <property type="term" value="P:RNA 3'-end processing"/>
    <property type="evidence" value="ECO:0007669"/>
    <property type="project" value="TreeGrafter"/>
</dbReference>
<protein>
    <recommendedName>
        <fullName evidence="4">RNA uridylyltransferase</fullName>
        <ecNumber evidence="4">2.7.7.52</ecNumber>
    </recommendedName>
</protein>
<dbReference type="PROSITE" id="PS50157">
    <property type="entry name" value="ZINC_FINGER_C2H2_2"/>
    <property type="match status" value="2"/>
</dbReference>
<comment type="subcellular location">
    <subcellularLocation>
        <location evidence="3">Cytoplasm</location>
    </subcellularLocation>
</comment>
<evidence type="ECO:0000256" key="9">
    <source>
        <dbReference type="ARBA" id="ARBA00049105"/>
    </source>
</evidence>
<evidence type="ECO:0000256" key="6">
    <source>
        <dbReference type="ARBA" id="ARBA00022679"/>
    </source>
</evidence>
<keyword evidence="10" id="KW-0863">Zinc-finger</keyword>
<dbReference type="InterPro" id="IPR036236">
    <property type="entry name" value="Znf_C2H2_sf"/>
</dbReference>
<evidence type="ECO:0000256" key="5">
    <source>
        <dbReference type="ARBA" id="ARBA00022490"/>
    </source>
</evidence>
<comment type="cofactor">
    <cofactor evidence="1">
        <name>Mn(2+)</name>
        <dbReference type="ChEBI" id="CHEBI:29035"/>
    </cofactor>
</comment>
<dbReference type="InterPro" id="IPR013087">
    <property type="entry name" value="Znf_C2H2_type"/>
</dbReference>
<organism evidence="13">
    <name type="scientific">Eutreptiella gymnastica</name>
    <dbReference type="NCBI Taxonomy" id="73025"/>
    <lineage>
        <taxon>Eukaryota</taxon>
        <taxon>Discoba</taxon>
        <taxon>Euglenozoa</taxon>
        <taxon>Euglenida</taxon>
        <taxon>Spirocuta</taxon>
        <taxon>Euglenophyceae</taxon>
        <taxon>Eutreptiales</taxon>
        <taxon>Eutreptiaceae</taxon>
        <taxon>Eutreptiella</taxon>
    </lineage>
</organism>
<dbReference type="Gene3D" id="1.10.1410.10">
    <property type="match status" value="1"/>
</dbReference>
<feature type="domain" description="C2H2-type" evidence="12">
    <location>
        <begin position="161"/>
        <end position="184"/>
    </location>
</feature>
<feature type="region of interest" description="Disordered" evidence="11">
    <location>
        <begin position="1"/>
        <end position="48"/>
    </location>
</feature>
<dbReference type="InterPro" id="IPR002058">
    <property type="entry name" value="PAP_assoc"/>
</dbReference>
<reference evidence="13" key="1">
    <citation type="submission" date="2021-01" db="EMBL/GenBank/DDBJ databases">
        <authorList>
            <person name="Corre E."/>
            <person name="Pelletier E."/>
            <person name="Niang G."/>
            <person name="Scheremetjew M."/>
            <person name="Finn R."/>
            <person name="Kale V."/>
            <person name="Holt S."/>
            <person name="Cochrane G."/>
            <person name="Meng A."/>
            <person name="Brown T."/>
            <person name="Cohen L."/>
        </authorList>
    </citation>
    <scope>NUCLEOTIDE SEQUENCE</scope>
    <source>
        <strain evidence="13">CCMP1594</strain>
    </source>
</reference>
<dbReference type="SUPFAM" id="SSF81301">
    <property type="entry name" value="Nucleotidyltransferase"/>
    <property type="match status" value="1"/>
</dbReference>
<gene>
    <name evidence="13" type="ORF">EGYM00163_LOCUS51032</name>
</gene>
<feature type="compositionally biased region" description="Basic residues" evidence="11">
    <location>
        <begin position="17"/>
        <end position="26"/>
    </location>
</feature>
<dbReference type="GO" id="GO:0005739">
    <property type="term" value="C:mitochondrion"/>
    <property type="evidence" value="ECO:0007669"/>
    <property type="project" value="UniProtKB-ARBA"/>
</dbReference>
<dbReference type="PROSITE" id="PS00028">
    <property type="entry name" value="ZINC_FINGER_C2H2_1"/>
    <property type="match status" value="2"/>
</dbReference>
<evidence type="ECO:0000256" key="10">
    <source>
        <dbReference type="PROSITE-ProRule" id="PRU00042"/>
    </source>
</evidence>
<keyword evidence="8" id="KW-0460">Magnesium</keyword>
<comment type="cofactor">
    <cofactor evidence="2">
        <name>Mg(2+)</name>
        <dbReference type="ChEBI" id="CHEBI:18420"/>
    </cofactor>
</comment>
<feature type="domain" description="C2H2-type" evidence="12">
    <location>
        <begin position="46"/>
        <end position="74"/>
    </location>
</feature>
<dbReference type="PANTHER" id="PTHR12271:SF40">
    <property type="entry name" value="POLY(A) RNA POLYMERASE GLD2"/>
    <property type="match status" value="1"/>
</dbReference>
<evidence type="ECO:0000256" key="4">
    <source>
        <dbReference type="ARBA" id="ARBA00012472"/>
    </source>
</evidence>
<evidence type="ECO:0000256" key="3">
    <source>
        <dbReference type="ARBA" id="ARBA00004496"/>
    </source>
</evidence>
<dbReference type="PANTHER" id="PTHR12271">
    <property type="entry name" value="POLY A POLYMERASE CID PAP -RELATED"/>
    <property type="match status" value="1"/>
</dbReference>
<sequence length="537" mass="59740">MAASPGTATFKQQSQVRHGKSHKKVGSQRGQEDCASSHAPKSGKRWKCAECNKAFVTEGGLGEHMVAKHGTQEPSRPCTAQDPDAKHGLEAASRSTTAQDPDAQSDHSNSLEPEADTGAGADPTVTDPGIMQRMLSSAAGLLKRTLSGDEESTAARKPRMFNCWLCGRSYVEERGLISHLKNRHEVTLEQYRDRLMDLQRCQEAPQAAQGTSPTELHVANGHRTAAASSALQPSFHHLRQREQIQAQMLRVIRKPFPKASLYFFGSIAQTVSTAHSDLDLCVIIGPGHDSLWEPDVDREERAAVILKVRNALRKGGLVPVFAITKSRIPLCKFEGNAHLPPCDIGLKHDGVRNSSFVRRYVEADRKLLQPLLRIVNRWTKSAGINNSSTGWFSSYALTLMVLHQLVQAGTIGYIPLDQFPRDVSAYPELPEHVEATEFCTEDYGRLGKALEEFFIFYGHHWDVRSMVVHLRPPGEQLTKVDKDWTKYAVAIEDPFELDFNPAHQVGVGRWKAASSEFRMAALRLRDPTKVATFFQFF</sequence>
<dbReference type="Pfam" id="PF22600">
    <property type="entry name" value="MTPAP-like_central"/>
    <property type="match status" value="1"/>
</dbReference>
<evidence type="ECO:0000313" key="13">
    <source>
        <dbReference type="EMBL" id="CAE0839659.1"/>
    </source>
</evidence>
<evidence type="ECO:0000256" key="1">
    <source>
        <dbReference type="ARBA" id="ARBA00001936"/>
    </source>
</evidence>
<dbReference type="GO" id="GO:0008270">
    <property type="term" value="F:zinc ion binding"/>
    <property type="evidence" value="ECO:0007669"/>
    <property type="project" value="UniProtKB-KW"/>
</dbReference>
<keyword evidence="7" id="KW-0479">Metal-binding</keyword>
<dbReference type="EMBL" id="HBJA01148293">
    <property type="protein sequence ID" value="CAE0839659.1"/>
    <property type="molecule type" value="Transcribed_RNA"/>
</dbReference>
<proteinExistence type="predicted"/>
<keyword evidence="10" id="KW-0862">Zinc</keyword>
<feature type="compositionally biased region" description="Polar residues" evidence="11">
    <location>
        <begin position="1"/>
        <end position="16"/>
    </location>
</feature>
<name>A0A7S4GKT1_9EUGL</name>
<dbReference type="AlphaFoldDB" id="A0A7S4GKT1"/>
<keyword evidence="6" id="KW-0808">Transferase</keyword>
<dbReference type="EC" id="2.7.7.52" evidence="4"/>
<dbReference type="SUPFAM" id="SSF81631">
    <property type="entry name" value="PAP/OAS1 substrate-binding domain"/>
    <property type="match status" value="1"/>
</dbReference>
<evidence type="ECO:0000256" key="2">
    <source>
        <dbReference type="ARBA" id="ARBA00001946"/>
    </source>
</evidence>
<evidence type="ECO:0000256" key="11">
    <source>
        <dbReference type="SAM" id="MobiDB-lite"/>
    </source>
</evidence>
<dbReference type="Gene3D" id="3.30.460.10">
    <property type="entry name" value="Beta Polymerase, domain 2"/>
    <property type="match status" value="1"/>
</dbReference>
<dbReference type="CDD" id="cd05402">
    <property type="entry name" value="NT_PAP_TUTase"/>
    <property type="match status" value="1"/>
</dbReference>
<feature type="region of interest" description="Disordered" evidence="11">
    <location>
        <begin position="64"/>
        <end position="128"/>
    </location>
</feature>
<accession>A0A7S4GKT1</accession>
<dbReference type="GO" id="GO:0050265">
    <property type="term" value="F:RNA uridylyltransferase activity"/>
    <property type="evidence" value="ECO:0007669"/>
    <property type="project" value="UniProtKB-EC"/>
</dbReference>